<dbReference type="GO" id="GO:0005829">
    <property type="term" value="C:cytosol"/>
    <property type="evidence" value="ECO:0007669"/>
    <property type="project" value="TreeGrafter"/>
</dbReference>
<dbReference type="PANTHER" id="PTHR43880">
    <property type="entry name" value="ALCOHOL DEHYDROGENASE"/>
    <property type="match status" value="1"/>
</dbReference>
<sequence>MKSRAAVLFESPGEWDIVEVDVDEPRANEVLVRYVSAGLCHSDDHVAKGDVPSAHYPYCGGHEGAGVIEAIGPGVTDLKVGDHVVASFLPPCGRCRWCAGGQQNLCDNGAFMMLGTQLDGTFRLHHGGHDVAQASLVSTFSEYSIMPEAAAIVIDDDIPLEVACLVGCGVPTGWGSAVNAAAVRPGDIVIVMGVGGVGINAVQGANHAGAARIIAVDPVQFKRDCAMKFGATDAVENIIQATELALSLTNGQGADSAVVTVGVATGDHVGQAFSAIRKGGTVVLTAAANIDADTMPVNLLELTMYQKRVQGALFGMSSPTRDIPKFLDLYRQGYLALDELVSQRYRLDEINQGYADMHAGTNLRGVIDFR</sequence>
<evidence type="ECO:0000259" key="11">
    <source>
        <dbReference type="SMART" id="SM00829"/>
    </source>
</evidence>
<dbReference type="Pfam" id="PF08240">
    <property type="entry name" value="ADH_N"/>
    <property type="match status" value="1"/>
</dbReference>
<evidence type="ECO:0000313" key="13">
    <source>
        <dbReference type="Proteomes" id="UP000094243"/>
    </source>
</evidence>
<comment type="similarity">
    <text evidence="2 10">Belongs to the zinc-containing alcohol dehydrogenase family.</text>
</comment>
<evidence type="ECO:0000256" key="5">
    <source>
        <dbReference type="ARBA" id="ARBA00022833"/>
    </source>
</evidence>
<proteinExistence type="inferred from homology"/>
<dbReference type="Gene3D" id="3.90.180.10">
    <property type="entry name" value="Medium-chain alcohol dehydrogenases, catalytic domain"/>
    <property type="match status" value="1"/>
</dbReference>
<dbReference type="PROSITE" id="PS00059">
    <property type="entry name" value="ADH_ZINC"/>
    <property type="match status" value="1"/>
</dbReference>
<protein>
    <recommendedName>
        <fullName evidence="3">alcohol dehydrogenase</fullName>
        <ecNumber evidence="3">1.1.1.1</ecNumber>
    </recommendedName>
</protein>
<dbReference type="Pfam" id="PF00107">
    <property type="entry name" value="ADH_zinc_N"/>
    <property type="match status" value="1"/>
</dbReference>
<dbReference type="EMBL" id="MIGZ01000003">
    <property type="protein sequence ID" value="ODQ96482.1"/>
    <property type="molecule type" value="Genomic_DNA"/>
</dbReference>
<keyword evidence="5 10" id="KW-0862">Zinc</keyword>
<dbReference type="Gene3D" id="3.40.50.720">
    <property type="entry name" value="NAD(P)-binding Rossmann-like Domain"/>
    <property type="match status" value="1"/>
</dbReference>
<keyword evidence="6" id="KW-0560">Oxidoreductase</keyword>
<dbReference type="AlphaFoldDB" id="A0A1E3S490"/>
<dbReference type="RefSeq" id="WP_069403403.1">
    <property type="nucleotide sequence ID" value="NZ_MIGZ01000003.1"/>
</dbReference>
<name>A0A1E3S490_9MYCO</name>
<feature type="domain" description="Enoyl reductase (ER)" evidence="11">
    <location>
        <begin position="13"/>
        <end position="367"/>
    </location>
</feature>
<organism evidence="12 13">
    <name type="scientific">Mycolicibacterium holsaticum</name>
    <dbReference type="NCBI Taxonomy" id="152142"/>
    <lineage>
        <taxon>Bacteria</taxon>
        <taxon>Bacillati</taxon>
        <taxon>Actinomycetota</taxon>
        <taxon>Actinomycetes</taxon>
        <taxon>Mycobacteriales</taxon>
        <taxon>Mycobacteriaceae</taxon>
        <taxon>Mycolicibacterium</taxon>
    </lineage>
</organism>
<dbReference type="Proteomes" id="UP000094243">
    <property type="component" value="Unassembled WGS sequence"/>
</dbReference>
<keyword evidence="13" id="KW-1185">Reference proteome</keyword>
<evidence type="ECO:0000256" key="8">
    <source>
        <dbReference type="ARBA" id="ARBA00049164"/>
    </source>
</evidence>
<comment type="caution">
    <text evidence="12">The sequence shown here is derived from an EMBL/GenBank/DDBJ whole genome shotgun (WGS) entry which is preliminary data.</text>
</comment>
<dbReference type="InterPro" id="IPR011032">
    <property type="entry name" value="GroES-like_sf"/>
</dbReference>
<evidence type="ECO:0000256" key="10">
    <source>
        <dbReference type="RuleBase" id="RU361277"/>
    </source>
</evidence>
<dbReference type="GO" id="GO:0051903">
    <property type="term" value="F:S-(hydroxymethyl)glutathione dehydrogenase [NAD(P)+] activity"/>
    <property type="evidence" value="ECO:0007669"/>
    <property type="project" value="TreeGrafter"/>
</dbReference>
<evidence type="ECO:0000256" key="3">
    <source>
        <dbReference type="ARBA" id="ARBA00013190"/>
    </source>
</evidence>
<dbReference type="InterPro" id="IPR013149">
    <property type="entry name" value="ADH-like_C"/>
</dbReference>
<dbReference type="EC" id="1.1.1.1" evidence="3"/>
<keyword evidence="4 10" id="KW-0479">Metal-binding</keyword>
<dbReference type="SMART" id="SM00829">
    <property type="entry name" value="PKS_ER"/>
    <property type="match status" value="1"/>
</dbReference>
<accession>A0A1E3S490</accession>
<dbReference type="SUPFAM" id="SSF50129">
    <property type="entry name" value="GroES-like"/>
    <property type="match status" value="2"/>
</dbReference>
<comment type="catalytic activity">
    <reaction evidence="8">
        <text>a secondary alcohol + NAD(+) = a ketone + NADH + H(+)</text>
        <dbReference type="Rhea" id="RHEA:10740"/>
        <dbReference type="ChEBI" id="CHEBI:15378"/>
        <dbReference type="ChEBI" id="CHEBI:17087"/>
        <dbReference type="ChEBI" id="CHEBI:35681"/>
        <dbReference type="ChEBI" id="CHEBI:57540"/>
        <dbReference type="ChEBI" id="CHEBI:57945"/>
        <dbReference type="EC" id="1.1.1.1"/>
    </reaction>
</comment>
<reference evidence="13" key="1">
    <citation type="submission" date="2016-09" db="EMBL/GenBank/DDBJ databases">
        <authorList>
            <person name="Greninger A.L."/>
            <person name="Jerome K.R."/>
            <person name="Mcnair B."/>
            <person name="Wallis C."/>
            <person name="Fang F."/>
        </authorList>
    </citation>
    <scope>NUCLEOTIDE SEQUENCE [LARGE SCALE GENOMIC DNA]</scope>
    <source>
        <strain evidence="13">M7</strain>
    </source>
</reference>
<dbReference type="InterPro" id="IPR036291">
    <property type="entry name" value="NAD(P)-bd_dom_sf"/>
</dbReference>
<dbReference type="PANTHER" id="PTHR43880:SF12">
    <property type="entry name" value="ALCOHOL DEHYDROGENASE CLASS-3"/>
    <property type="match status" value="1"/>
</dbReference>
<dbReference type="GO" id="GO:0008270">
    <property type="term" value="F:zinc ion binding"/>
    <property type="evidence" value="ECO:0007669"/>
    <property type="project" value="InterPro"/>
</dbReference>
<comment type="cofactor">
    <cofactor evidence="1 10">
        <name>Zn(2+)</name>
        <dbReference type="ChEBI" id="CHEBI:29105"/>
    </cofactor>
</comment>
<evidence type="ECO:0000256" key="9">
    <source>
        <dbReference type="ARBA" id="ARBA00049243"/>
    </source>
</evidence>
<dbReference type="InterPro" id="IPR013154">
    <property type="entry name" value="ADH-like_N"/>
</dbReference>
<evidence type="ECO:0000313" key="12">
    <source>
        <dbReference type="EMBL" id="ODQ96482.1"/>
    </source>
</evidence>
<evidence type="ECO:0000256" key="4">
    <source>
        <dbReference type="ARBA" id="ARBA00022723"/>
    </source>
</evidence>
<keyword evidence="7" id="KW-0520">NAD</keyword>
<dbReference type="NCBIfam" id="TIGR03989">
    <property type="entry name" value="Rxyl_3153"/>
    <property type="match status" value="1"/>
</dbReference>
<gene>
    <name evidence="12" type="ORF">BHQ17_01000</name>
</gene>
<comment type="catalytic activity">
    <reaction evidence="9">
        <text>a primary alcohol + NAD(+) = an aldehyde + NADH + H(+)</text>
        <dbReference type="Rhea" id="RHEA:10736"/>
        <dbReference type="ChEBI" id="CHEBI:15378"/>
        <dbReference type="ChEBI" id="CHEBI:15734"/>
        <dbReference type="ChEBI" id="CHEBI:17478"/>
        <dbReference type="ChEBI" id="CHEBI:57540"/>
        <dbReference type="ChEBI" id="CHEBI:57945"/>
        <dbReference type="EC" id="1.1.1.1"/>
    </reaction>
</comment>
<evidence type="ECO:0000256" key="2">
    <source>
        <dbReference type="ARBA" id="ARBA00008072"/>
    </source>
</evidence>
<dbReference type="GO" id="GO:0046294">
    <property type="term" value="P:formaldehyde catabolic process"/>
    <property type="evidence" value="ECO:0007669"/>
    <property type="project" value="TreeGrafter"/>
</dbReference>
<evidence type="ECO:0000256" key="6">
    <source>
        <dbReference type="ARBA" id="ARBA00023002"/>
    </source>
</evidence>
<dbReference type="InterPro" id="IPR023921">
    <property type="entry name" value="ADH_Zn_actinomycetes"/>
</dbReference>
<dbReference type="SUPFAM" id="SSF51735">
    <property type="entry name" value="NAD(P)-binding Rossmann-fold domains"/>
    <property type="match status" value="1"/>
</dbReference>
<dbReference type="InterPro" id="IPR020843">
    <property type="entry name" value="ER"/>
</dbReference>
<evidence type="ECO:0000256" key="7">
    <source>
        <dbReference type="ARBA" id="ARBA00023027"/>
    </source>
</evidence>
<dbReference type="CDD" id="cd08279">
    <property type="entry name" value="Zn_ADH_class_III"/>
    <property type="match status" value="1"/>
</dbReference>
<dbReference type="OrthoDB" id="334894at2"/>
<dbReference type="GO" id="GO:0004022">
    <property type="term" value="F:alcohol dehydrogenase (NAD+) activity"/>
    <property type="evidence" value="ECO:0007669"/>
    <property type="project" value="UniProtKB-EC"/>
</dbReference>
<evidence type="ECO:0000256" key="1">
    <source>
        <dbReference type="ARBA" id="ARBA00001947"/>
    </source>
</evidence>
<dbReference type="InterPro" id="IPR002328">
    <property type="entry name" value="ADH_Zn_CS"/>
</dbReference>